<proteinExistence type="predicted"/>
<evidence type="ECO:0000313" key="2">
    <source>
        <dbReference type="Proteomes" id="UP001234602"/>
    </source>
</evidence>
<dbReference type="Proteomes" id="UP001234602">
    <property type="component" value="Unassembled WGS sequence"/>
</dbReference>
<dbReference type="EMBL" id="JAUCEY010000008">
    <property type="protein sequence ID" value="MDM5455438.1"/>
    <property type="molecule type" value="Genomic_DNA"/>
</dbReference>
<sequence>MFLKRNYLRLIGAEVRDSCGSSGTGETPQAFTPMRLTATPAESEHLEGKSTTTHYLVNSNKVCENSLLFKRFQSIADRLMPSADNMSGGVKYMQQDNTDSFNVLYLIAFGDKSKNKCCRREVNCVVSRRL</sequence>
<name>A0AAW7IKN9_9BACI</name>
<dbReference type="AlphaFoldDB" id="A0AAW7IKN9"/>
<gene>
    <name evidence="1" type="ORF">QUF89_25470</name>
</gene>
<evidence type="ECO:0000313" key="1">
    <source>
        <dbReference type="EMBL" id="MDM5455438.1"/>
    </source>
</evidence>
<accession>A0AAW7IKN9</accession>
<comment type="caution">
    <text evidence="1">The sequence shown here is derived from an EMBL/GenBank/DDBJ whole genome shotgun (WGS) entry which is preliminary data.</text>
</comment>
<organism evidence="1 2">
    <name type="scientific">Peribacillus simplex</name>
    <dbReference type="NCBI Taxonomy" id="1478"/>
    <lineage>
        <taxon>Bacteria</taxon>
        <taxon>Bacillati</taxon>
        <taxon>Bacillota</taxon>
        <taxon>Bacilli</taxon>
        <taxon>Bacillales</taxon>
        <taxon>Bacillaceae</taxon>
        <taxon>Peribacillus</taxon>
    </lineage>
</organism>
<protein>
    <submittedName>
        <fullName evidence="1">Uncharacterized protein</fullName>
    </submittedName>
</protein>
<dbReference type="RefSeq" id="WP_289321092.1">
    <property type="nucleotide sequence ID" value="NZ_JAUCEY010000008.1"/>
</dbReference>
<reference evidence="1" key="1">
    <citation type="submission" date="2023-06" db="EMBL/GenBank/DDBJ databases">
        <title>Comparative genomics of Bacillaceae isolates and their secondary metabolite potential.</title>
        <authorList>
            <person name="Song L."/>
            <person name="Nielsen L.J."/>
            <person name="Mohite O."/>
            <person name="Xu X."/>
            <person name="Weber T."/>
            <person name="Kovacs A.T."/>
        </authorList>
    </citation>
    <scope>NUCLEOTIDE SEQUENCE</scope>
    <source>
        <strain evidence="1">D8_B_37</strain>
    </source>
</reference>